<reference evidence="3" key="1">
    <citation type="journal article" date="2019" name="Int. J. Syst. Evol. Microbiol.">
        <title>The Global Catalogue of Microorganisms (GCM) 10K type strain sequencing project: providing services to taxonomists for standard genome sequencing and annotation.</title>
        <authorList>
            <consortium name="The Broad Institute Genomics Platform"/>
            <consortium name="The Broad Institute Genome Sequencing Center for Infectious Disease"/>
            <person name="Wu L."/>
            <person name="Ma J."/>
        </authorList>
    </citation>
    <scope>NUCLEOTIDE SEQUENCE [LARGE SCALE GENOMIC DNA]</scope>
    <source>
        <strain evidence="3">CGMCC 1.10106</strain>
    </source>
</reference>
<dbReference type="Pfam" id="PF00665">
    <property type="entry name" value="rve"/>
    <property type="match status" value="1"/>
</dbReference>
<evidence type="ECO:0000313" key="2">
    <source>
        <dbReference type="EMBL" id="GGA61918.1"/>
    </source>
</evidence>
<accession>A0ABQ1H8Q1</accession>
<dbReference type="InterPro" id="IPR001584">
    <property type="entry name" value="Integrase_cat-core"/>
</dbReference>
<organism evidence="2 3">
    <name type="scientific">Sphingomonas psychrolutea</name>
    <dbReference type="NCBI Taxonomy" id="1259676"/>
    <lineage>
        <taxon>Bacteria</taxon>
        <taxon>Pseudomonadati</taxon>
        <taxon>Pseudomonadota</taxon>
        <taxon>Alphaproteobacteria</taxon>
        <taxon>Sphingomonadales</taxon>
        <taxon>Sphingomonadaceae</taxon>
        <taxon>Sphingomonas</taxon>
    </lineage>
</organism>
<dbReference type="InterPro" id="IPR025948">
    <property type="entry name" value="HTH-like_dom"/>
</dbReference>
<dbReference type="Gene3D" id="3.30.420.10">
    <property type="entry name" value="Ribonuclease H-like superfamily/Ribonuclease H"/>
    <property type="match status" value="1"/>
</dbReference>
<dbReference type="InterPro" id="IPR036397">
    <property type="entry name" value="RNaseH_sf"/>
</dbReference>
<evidence type="ECO:0000259" key="1">
    <source>
        <dbReference type="PROSITE" id="PS50994"/>
    </source>
</evidence>
<comment type="caution">
    <text evidence="2">The sequence shown here is derived from an EMBL/GenBank/DDBJ whole genome shotgun (WGS) entry which is preliminary data.</text>
</comment>
<feature type="domain" description="Integrase catalytic" evidence="1">
    <location>
        <begin position="109"/>
        <end position="269"/>
    </location>
</feature>
<evidence type="ECO:0000313" key="3">
    <source>
        <dbReference type="Proteomes" id="UP000618591"/>
    </source>
</evidence>
<dbReference type="PROSITE" id="PS50994">
    <property type="entry name" value="INTEGRASE"/>
    <property type="match status" value="1"/>
</dbReference>
<dbReference type="Proteomes" id="UP000618591">
    <property type="component" value="Unassembled WGS sequence"/>
</dbReference>
<proteinExistence type="predicted"/>
<keyword evidence="3" id="KW-1185">Reference proteome</keyword>
<dbReference type="EMBL" id="BMDW01000037">
    <property type="protein sequence ID" value="GGA61918.1"/>
    <property type="molecule type" value="Genomic_DNA"/>
</dbReference>
<dbReference type="PANTHER" id="PTHR46889">
    <property type="entry name" value="TRANSPOSASE INSF FOR INSERTION SEQUENCE IS3B-RELATED"/>
    <property type="match status" value="1"/>
</dbReference>
<protein>
    <submittedName>
        <fullName evidence="2">Transposase</fullName>
    </submittedName>
</protein>
<dbReference type="PANTHER" id="PTHR46889:SF4">
    <property type="entry name" value="TRANSPOSASE INSO FOR INSERTION SEQUENCE ELEMENT IS911B-RELATED"/>
    <property type="match status" value="1"/>
</dbReference>
<dbReference type="SUPFAM" id="SSF53098">
    <property type="entry name" value="Ribonuclease H-like"/>
    <property type="match status" value="1"/>
</dbReference>
<name>A0ABQ1H8Q1_9SPHN</name>
<sequence>MIDRSHALPVTRQARELGISRGSVYYLPRPTSAADLAIMRRIDALHMDFPFAGSRMLRDLLAAEGIKVGRLHVSTLMKKMAIEAIYRRPNTSKPAPGHKIYPYLLRKLAVTRPNQVWATDITYIPMARGFVYLIAIVDWFSRRVLAWRLSITLETDFCIEALEEALTRFGAPEIFNTDQRSQFTSMAFTAVLHREKIAISMDGRGAWRDNVFVERLWRSVKYKEVYLRAYGSVSEARASIGRYLTFYNGRRPHSSLDRRTPDQAYFNQPLLAAA</sequence>
<dbReference type="InterPro" id="IPR012337">
    <property type="entry name" value="RNaseH-like_sf"/>
</dbReference>
<dbReference type="NCBIfam" id="NF033516">
    <property type="entry name" value="transpos_IS3"/>
    <property type="match status" value="1"/>
</dbReference>
<gene>
    <name evidence="2" type="ORF">GCM10011395_35310</name>
</gene>
<dbReference type="Pfam" id="PF13276">
    <property type="entry name" value="HTH_21"/>
    <property type="match status" value="1"/>
</dbReference>
<dbReference type="InterPro" id="IPR048020">
    <property type="entry name" value="Transpos_IS3"/>
</dbReference>
<dbReference type="InterPro" id="IPR050900">
    <property type="entry name" value="Transposase_IS3/IS150/IS904"/>
</dbReference>